<dbReference type="KEGG" id="dpu:SU48_06230"/>
<dbReference type="OrthoDB" id="59230at2"/>
<evidence type="ECO:0000256" key="6">
    <source>
        <dbReference type="ARBA" id="ARBA00022692"/>
    </source>
</evidence>
<evidence type="ECO:0000256" key="4">
    <source>
        <dbReference type="ARBA" id="ARBA00022553"/>
    </source>
</evidence>
<dbReference type="InterPro" id="IPR036890">
    <property type="entry name" value="HATPase_C_sf"/>
</dbReference>
<feature type="domain" description="HAMP" evidence="12">
    <location>
        <begin position="135"/>
        <end position="188"/>
    </location>
</feature>
<dbReference type="InterPro" id="IPR003661">
    <property type="entry name" value="HisK_dim/P_dom"/>
</dbReference>
<dbReference type="SMART" id="SM00387">
    <property type="entry name" value="HATPase_c"/>
    <property type="match status" value="1"/>
</dbReference>
<dbReference type="CDD" id="cd06225">
    <property type="entry name" value="HAMP"/>
    <property type="match status" value="1"/>
</dbReference>
<reference evidence="13 14" key="1">
    <citation type="submission" date="2015-01" db="EMBL/GenBank/DDBJ databases">
        <title>Deinococcus puniceus/DY1/ whole genome sequencing.</title>
        <authorList>
            <person name="Kim M.K."/>
            <person name="Srinivasan S."/>
            <person name="Lee J.-J."/>
        </authorList>
    </citation>
    <scope>NUCLEOTIDE SEQUENCE [LARGE SCALE GENOMIC DNA]</scope>
    <source>
        <strain evidence="13 14">DY1</strain>
    </source>
</reference>
<evidence type="ECO:0000259" key="11">
    <source>
        <dbReference type="PROSITE" id="PS50109"/>
    </source>
</evidence>
<dbReference type="Gene3D" id="6.10.340.10">
    <property type="match status" value="1"/>
</dbReference>
<keyword evidence="4" id="KW-0597">Phosphoprotein</keyword>
<accession>A0A172T8S8</accession>
<dbReference type="EMBL" id="CP011387">
    <property type="protein sequence ID" value="ANE43429.1"/>
    <property type="molecule type" value="Genomic_DNA"/>
</dbReference>
<dbReference type="Pfam" id="PF02518">
    <property type="entry name" value="HATPase_c"/>
    <property type="match status" value="1"/>
</dbReference>
<dbReference type="PRINTS" id="PR00344">
    <property type="entry name" value="BCTRLSENSOR"/>
</dbReference>
<dbReference type="CDD" id="cd00075">
    <property type="entry name" value="HATPase"/>
    <property type="match status" value="1"/>
</dbReference>
<evidence type="ECO:0000256" key="3">
    <source>
        <dbReference type="ARBA" id="ARBA00012438"/>
    </source>
</evidence>
<organism evidence="13 14">
    <name type="scientific">Deinococcus puniceus</name>
    <dbReference type="NCBI Taxonomy" id="1182568"/>
    <lineage>
        <taxon>Bacteria</taxon>
        <taxon>Thermotogati</taxon>
        <taxon>Deinococcota</taxon>
        <taxon>Deinococci</taxon>
        <taxon>Deinococcales</taxon>
        <taxon>Deinococcaceae</taxon>
        <taxon>Deinococcus</taxon>
    </lineage>
</organism>
<feature type="domain" description="Histidine kinase" evidence="11">
    <location>
        <begin position="196"/>
        <end position="410"/>
    </location>
</feature>
<dbReference type="SMART" id="SM00304">
    <property type="entry name" value="HAMP"/>
    <property type="match status" value="1"/>
</dbReference>
<keyword evidence="10" id="KW-0472">Membrane</keyword>
<dbReference type="InterPro" id="IPR036097">
    <property type="entry name" value="HisK_dim/P_sf"/>
</dbReference>
<evidence type="ECO:0000256" key="7">
    <source>
        <dbReference type="ARBA" id="ARBA00022777"/>
    </source>
</evidence>
<dbReference type="SUPFAM" id="SSF55874">
    <property type="entry name" value="ATPase domain of HSP90 chaperone/DNA topoisomerase II/histidine kinase"/>
    <property type="match status" value="1"/>
</dbReference>
<dbReference type="Pfam" id="PF00672">
    <property type="entry name" value="HAMP"/>
    <property type="match status" value="1"/>
</dbReference>
<dbReference type="Gene3D" id="1.10.287.130">
    <property type="match status" value="1"/>
</dbReference>
<dbReference type="SUPFAM" id="SSF158472">
    <property type="entry name" value="HAMP domain-like"/>
    <property type="match status" value="1"/>
</dbReference>
<sequence length="410" mass="44210">MRPRDWDKQKAKKRRRNKSGLRARLTRSFAMVAVLAVMLTTFATVDAAFKVIAKLNPELGLMSADQGGDPIGFEWSWPEVDPATATTGLADAEASTLAQRRELVREASAEITRSAVRSAFLSALLAVIVAALVTRQLTRPLGRLVVGAQRLQAGERDLQLPVPRRQDELRDLTAAFNDLTTSLARQEAWRRGLIADVAHDLRTPLAVLRSEIEAMQDGVQPTDAAALTRLHSEVLLLARLVTDLRLLSLAESGALSLKPAPLDGGHMLHALADAYATRAAGAGIALEVVAPRPAPLLADPDRLTQTLRNILDNALRYAAPGAVTLSAVQDGPHTRLTIRDHGPGFRPDDLSRAFERFYRADASRTRDPQGRASSGLGLAIARALTEAQGGQIEARNHPGGGAEFTLTFPT</sequence>
<dbReference type="InterPro" id="IPR050428">
    <property type="entry name" value="TCS_sensor_his_kinase"/>
</dbReference>
<evidence type="ECO:0000256" key="10">
    <source>
        <dbReference type="ARBA" id="ARBA00023136"/>
    </source>
</evidence>
<dbReference type="PROSITE" id="PS50109">
    <property type="entry name" value="HIS_KIN"/>
    <property type="match status" value="1"/>
</dbReference>
<dbReference type="InterPro" id="IPR004358">
    <property type="entry name" value="Sig_transdc_His_kin-like_C"/>
</dbReference>
<evidence type="ECO:0000313" key="14">
    <source>
        <dbReference type="Proteomes" id="UP000077363"/>
    </source>
</evidence>
<dbReference type="InterPro" id="IPR005467">
    <property type="entry name" value="His_kinase_dom"/>
</dbReference>
<dbReference type="InterPro" id="IPR003660">
    <property type="entry name" value="HAMP_dom"/>
</dbReference>
<dbReference type="GO" id="GO:0000155">
    <property type="term" value="F:phosphorelay sensor kinase activity"/>
    <property type="evidence" value="ECO:0007669"/>
    <property type="project" value="InterPro"/>
</dbReference>
<dbReference type="STRING" id="1182568.SU48_06230"/>
<dbReference type="EC" id="2.7.13.3" evidence="3"/>
<keyword evidence="5" id="KW-0808">Transferase</keyword>
<dbReference type="PROSITE" id="PS50885">
    <property type="entry name" value="HAMP"/>
    <property type="match status" value="1"/>
</dbReference>
<gene>
    <name evidence="13" type="ORF">SU48_06230</name>
</gene>
<dbReference type="Gene3D" id="3.30.565.10">
    <property type="entry name" value="Histidine kinase-like ATPase, C-terminal domain"/>
    <property type="match status" value="1"/>
</dbReference>
<keyword evidence="9" id="KW-0902">Two-component regulatory system</keyword>
<evidence type="ECO:0000259" key="12">
    <source>
        <dbReference type="PROSITE" id="PS50885"/>
    </source>
</evidence>
<keyword evidence="7 13" id="KW-0418">Kinase</keyword>
<dbReference type="PANTHER" id="PTHR45436">
    <property type="entry name" value="SENSOR HISTIDINE KINASE YKOH"/>
    <property type="match status" value="1"/>
</dbReference>
<dbReference type="Proteomes" id="UP000077363">
    <property type="component" value="Chromosome"/>
</dbReference>
<evidence type="ECO:0000256" key="1">
    <source>
        <dbReference type="ARBA" id="ARBA00000085"/>
    </source>
</evidence>
<dbReference type="PANTHER" id="PTHR45436:SF5">
    <property type="entry name" value="SENSOR HISTIDINE KINASE TRCS"/>
    <property type="match status" value="1"/>
</dbReference>
<protein>
    <recommendedName>
        <fullName evidence="3">histidine kinase</fullName>
        <ecNumber evidence="3">2.7.13.3</ecNumber>
    </recommendedName>
</protein>
<dbReference type="SMART" id="SM00388">
    <property type="entry name" value="HisKA"/>
    <property type="match status" value="1"/>
</dbReference>
<dbReference type="CDD" id="cd00082">
    <property type="entry name" value="HisKA"/>
    <property type="match status" value="1"/>
</dbReference>
<evidence type="ECO:0000256" key="2">
    <source>
        <dbReference type="ARBA" id="ARBA00004370"/>
    </source>
</evidence>
<dbReference type="PATRIC" id="fig|1182568.3.peg.1297"/>
<dbReference type="GO" id="GO:0005886">
    <property type="term" value="C:plasma membrane"/>
    <property type="evidence" value="ECO:0007669"/>
    <property type="project" value="TreeGrafter"/>
</dbReference>
<evidence type="ECO:0000256" key="8">
    <source>
        <dbReference type="ARBA" id="ARBA00022989"/>
    </source>
</evidence>
<evidence type="ECO:0000313" key="13">
    <source>
        <dbReference type="EMBL" id="ANE43429.1"/>
    </source>
</evidence>
<comment type="subcellular location">
    <subcellularLocation>
        <location evidence="2">Membrane</location>
    </subcellularLocation>
</comment>
<comment type="catalytic activity">
    <reaction evidence="1">
        <text>ATP + protein L-histidine = ADP + protein N-phospho-L-histidine.</text>
        <dbReference type="EC" id="2.7.13.3"/>
    </reaction>
</comment>
<name>A0A172T8S8_9DEIO</name>
<proteinExistence type="predicted"/>
<dbReference type="InterPro" id="IPR003594">
    <property type="entry name" value="HATPase_dom"/>
</dbReference>
<evidence type="ECO:0000256" key="5">
    <source>
        <dbReference type="ARBA" id="ARBA00022679"/>
    </source>
</evidence>
<keyword evidence="8" id="KW-1133">Transmembrane helix</keyword>
<dbReference type="AlphaFoldDB" id="A0A172T8S8"/>
<keyword evidence="14" id="KW-1185">Reference proteome</keyword>
<keyword evidence="6" id="KW-0812">Transmembrane</keyword>
<dbReference type="SUPFAM" id="SSF47384">
    <property type="entry name" value="Homodimeric domain of signal transducing histidine kinase"/>
    <property type="match status" value="1"/>
</dbReference>
<dbReference type="Pfam" id="PF00512">
    <property type="entry name" value="HisKA"/>
    <property type="match status" value="1"/>
</dbReference>
<evidence type="ECO:0000256" key="9">
    <source>
        <dbReference type="ARBA" id="ARBA00023012"/>
    </source>
</evidence>